<evidence type="ECO:0000313" key="15">
    <source>
        <dbReference type="Proteomes" id="UP000632154"/>
    </source>
</evidence>
<evidence type="ECO:0000256" key="1">
    <source>
        <dbReference type="ARBA" id="ARBA00007705"/>
    </source>
</evidence>
<dbReference type="Gene3D" id="1.10.150.20">
    <property type="entry name" value="5' to 3' exonuclease, C-terminal subdomain"/>
    <property type="match status" value="2"/>
</dbReference>
<comment type="catalytic activity">
    <reaction evidence="9 11">
        <text>DNA(n) + a 2'-deoxyribonucleoside 5'-triphosphate = DNA(n+1) + diphosphate</text>
        <dbReference type="Rhea" id="RHEA:22508"/>
        <dbReference type="Rhea" id="RHEA-COMP:17339"/>
        <dbReference type="Rhea" id="RHEA-COMP:17340"/>
        <dbReference type="ChEBI" id="CHEBI:33019"/>
        <dbReference type="ChEBI" id="CHEBI:61560"/>
        <dbReference type="ChEBI" id="CHEBI:173112"/>
        <dbReference type="EC" id="2.7.7.7"/>
    </reaction>
</comment>
<dbReference type="Gene3D" id="1.20.1060.10">
    <property type="entry name" value="Taq DNA Polymerase, Chain T, domain 4"/>
    <property type="match status" value="1"/>
</dbReference>
<keyword evidence="2 11" id="KW-0808">Transferase</keyword>
<keyword evidence="7 11" id="KW-0238">DNA-binding</keyword>
<dbReference type="InterPro" id="IPR020046">
    <property type="entry name" value="5-3_exonucl_a-hlix_arch_N"/>
</dbReference>
<evidence type="ECO:0000259" key="13">
    <source>
        <dbReference type="SMART" id="SM00482"/>
    </source>
</evidence>
<evidence type="ECO:0000256" key="6">
    <source>
        <dbReference type="ARBA" id="ARBA00022932"/>
    </source>
</evidence>
<sequence length="889" mass="97383">MSLPSPAPQPGTLVLIDGHALAYRSYFALPPLSNSSGESTHAIVGFMRQALRLARQKGNQLVVVFDPPGGTFRHDQYEDYKSGRAETPSDLPPQIHRIRALVDALGWPRLEVAGYEADDVIASLTRRAQREGMQVRILTSDRDAYQLLADDVQVIKNDNSLFGPQDVLDKYGVTVEQWVDFRALTGDASDNIPGAKGIGPKTATKILQEYGTLDAALDAAKAGTLEPKGTRQKLLDSEEAVRFSRELSQMVCDLDLDCELRVARGAGDPAELHALLDELELDSLRGEIGRLVAGEMTAAAPPIAAEAPQTLGEFTAPEAGEWQAPEPKAAGDATWGYVLSREDDLTAELRGAAWLDGTVARPVPLLPQTPALFELDAEAPKKRGKAKEPQPQADDTVLAAALAGQELDAAGAKALAVWLSVRGSEVRPGDDPLLLAYLLDPANTAMPAVAKRYLNTDWPEDAGTRAAIAAQLLELLPPQLDEARMKLYRDVEKPLSGVLARMETRGVRLDSEYLQGLSLALAGRLERLEAQIHEQAGHEFSIRSRDQLEAVLYDELGLASGKKTKLTGKRSTAMSALEPLRDEHPIIPLILEYRELEKLRGTYLDPLPRLVNPRTGRLHTTFAQTAVATGRLSSLNPNLQNIPIRSEEGRQIRRGFIADKGFRLVAADYSQLELRLMAHIAGDELMQRAFQEGADIHRRTAAQVLGLDEATVDANQRRAAKTVNFGVLYGMSAHRLSNELGIPYAEATGFIENYFGIYPGIQAYIEQTLEFGRQHGYVETLYGRRRYVPELTARNRNLREAGERLAYNMPIQGTAADIMKMAMVALEPGLDKLGARMLLQVHDELLIEAPADRAEEVAALTKEVMESVVELKVPLAVEAGVSDNWYEAK</sequence>
<dbReference type="EC" id="2.7.7.7" evidence="10 11"/>
<dbReference type="InterPro" id="IPR020045">
    <property type="entry name" value="DNA_polI_H3TH"/>
</dbReference>
<dbReference type="EMBL" id="BNAL01000009">
    <property type="protein sequence ID" value="GHG00325.1"/>
    <property type="molecule type" value="Genomic_DNA"/>
</dbReference>
<gene>
    <name evidence="11 14" type="primary">polA</name>
    <name evidence="14" type="ORF">GCM10017783_10570</name>
</gene>
<keyword evidence="11" id="KW-0378">Hydrolase</keyword>
<keyword evidence="5 11" id="KW-0227">DNA damage</keyword>
<dbReference type="SUPFAM" id="SSF47807">
    <property type="entry name" value="5' to 3' exonuclease, C-terminal subdomain"/>
    <property type="match status" value="1"/>
</dbReference>
<evidence type="ECO:0000313" key="14">
    <source>
        <dbReference type="EMBL" id="GHG00325.1"/>
    </source>
</evidence>
<dbReference type="InterPro" id="IPR043502">
    <property type="entry name" value="DNA/RNA_pol_sf"/>
</dbReference>
<dbReference type="PRINTS" id="PR00868">
    <property type="entry name" value="DNAPOLI"/>
</dbReference>
<name>A0ABQ3K1Y7_9DEIO</name>
<dbReference type="Pfam" id="PF02739">
    <property type="entry name" value="5_3_exonuc_N"/>
    <property type="match status" value="1"/>
</dbReference>
<dbReference type="Gene3D" id="3.30.420.10">
    <property type="entry name" value="Ribonuclease H-like superfamily/Ribonuclease H"/>
    <property type="match status" value="1"/>
</dbReference>
<evidence type="ECO:0000256" key="9">
    <source>
        <dbReference type="ARBA" id="ARBA00049244"/>
    </source>
</evidence>
<dbReference type="PANTHER" id="PTHR10133">
    <property type="entry name" value="DNA POLYMERASE I"/>
    <property type="match status" value="1"/>
</dbReference>
<keyword evidence="6 11" id="KW-0239">DNA-directed DNA polymerase</keyword>
<comment type="similarity">
    <text evidence="1 11">Belongs to the DNA polymerase type-A family.</text>
</comment>
<dbReference type="InterPro" id="IPR012337">
    <property type="entry name" value="RNaseH-like_sf"/>
</dbReference>
<dbReference type="CDD" id="cd09898">
    <property type="entry name" value="H3TH_53EXO"/>
    <property type="match status" value="1"/>
</dbReference>
<dbReference type="InterPro" id="IPR036397">
    <property type="entry name" value="RNaseH_sf"/>
</dbReference>
<evidence type="ECO:0000256" key="4">
    <source>
        <dbReference type="ARBA" id="ARBA00022705"/>
    </source>
</evidence>
<evidence type="ECO:0000256" key="7">
    <source>
        <dbReference type="ARBA" id="ARBA00023125"/>
    </source>
</evidence>
<dbReference type="InterPro" id="IPR001098">
    <property type="entry name" value="DNA-dir_DNA_pol_A_palm_dom"/>
</dbReference>
<dbReference type="InterPro" id="IPR029060">
    <property type="entry name" value="PIN-like_dom_sf"/>
</dbReference>
<dbReference type="PANTHER" id="PTHR10133:SF27">
    <property type="entry name" value="DNA POLYMERASE NU"/>
    <property type="match status" value="1"/>
</dbReference>
<dbReference type="CDD" id="cd09859">
    <property type="entry name" value="PIN_53EXO"/>
    <property type="match status" value="1"/>
</dbReference>
<dbReference type="InterPro" id="IPR015361">
    <property type="entry name" value="Taq_pol_thermo_exonuc"/>
</dbReference>
<dbReference type="Pfam" id="PF09281">
    <property type="entry name" value="Taq-exonuc"/>
    <property type="match status" value="1"/>
</dbReference>
<dbReference type="InterPro" id="IPR008918">
    <property type="entry name" value="HhH2"/>
</dbReference>
<dbReference type="NCBIfam" id="TIGR00593">
    <property type="entry name" value="pola"/>
    <property type="match status" value="1"/>
</dbReference>
<reference evidence="15" key="1">
    <citation type="journal article" date="2019" name="Int. J. Syst. Evol. Microbiol.">
        <title>The Global Catalogue of Microorganisms (GCM) 10K type strain sequencing project: providing services to taxonomists for standard genome sequencing and annotation.</title>
        <authorList>
            <consortium name="The Broad Institute Genomics Platform"/>
            <consortium name="The Broad Institute Genome Sequencing Center for Infectious Disease"/>
            <person name="Wu L."/>
            <person name="Ma J."/>
        </authorList>
    </citation>
    <scope>NUCLEOTIDE SEQUENCE [LARGE SCALE GENOMIC DNA]</scope>
    <source>
        <strain evidence="15">CGMCC 1.18439</strain>
    </source>
</reference>
<evidence type="ECO:0000256" key="2">
    <source>
        <dbReference type="ARBA" id="ARBA00022679"/>
    </source>
</evidence>
<dbReference type="SMART" id="SM00482">
    <property type="entry name" value="POLAc"/>
    <property type="match status" value="1"/>
</dbReference>
<comment type="caution">
    <text evidence="14">The sequence shown here is derived from an EMBL/GenBank/DDBJ whole genome shotgun (WGS) entry which is preliminary data.</text>
</comment>
<dbReference type="SUPFAM" id="SSF56672">
    <property type="entry name" value="DNA/RNA polymerases"/>
    <property type="match status" value="1"/>
</dbReference>
<dbReference type="InterPro" id="IPR036279">
    <property type="entry name" value="5-3_exonuclease_C_sf"/>
</dbReference>
<dbReference type="Pfam" id="PF00476">
    <property type="entry name" value="DNA_pol_A"/>
    <property type="match status" value="1"/>
</dbReference>
<dbReference type="Proteomes" id="UP000632154">
    <property type="component" value="Unassembled WGS sequence"/>
</dbReference>
<evidence type="ECO:0000256" key="10">
    <source>
        <dbReference type="NCBIfam" id="TIGR00593"/>
    </source>
</evidence>
<feature type="domain" description="5'-3' exonuclease" evidence="12">
    <location>
        <begin position="9"/>
        <end position="266"/>
    </location>
</feature>
<accession>A0ABQ3K1Y7</accession>
<keyword evidence="11" id="KW-0269">Exonuclease</keyword>
<keyword evidence="11" id="KW-0540">Nuclease</keyword>
<keyword evidence="8 11" id="KW-0234">DNA repair</keyword>
<dbReference type="InterPro" id="IPR002421">
    <property type="entry name" value="5-3_exonuclease"/>
</dbReference>
<comment type="function">
    <text evidence="11">In addition to polymerase activity, this DNA polymerase exhibits 5'-3' exonuclease activity.</text>
</comment>
<dbReference type="RefSeq" id="WP_189642627.1">
    <property type="nucleotide sequence ID" value="NZ_BNAL01000009.1"/>
</dbReference>
<dbReference type="SUPFAM" id="SSF53098">
    <property type="entry name" value="Ribonuclease H-like"/>
    <property type="match status" value="1"/>
</dbReference>
<keyword evidence="15" id="KW-1185">Reference proteome</keyword>
<keyword evidence="4 11" id="KW-0235">DNA replication</keyword>
<evidence type="ECO:0000256" key="11">
    <source>
        <dbReference type="RuleBase" id="RU004460"/>
    </source>
</evidence>
<dbReference type="InterPro" id="IPR018320">
    <property type="entry name" value="DNA_polymerase_1"/>
</dbReference>
<evidence type="ECO:0000256" key="8">
    <source>
        <dbReference type="ARBA" id="ARBA00023204"/>
    </source>
</evidence>
<dbReference type="InterPro" id="IPR019760">
    <property type="entry name" value="DNA-dir_DNA_pol_A_CS"/>
</dbReference>
<evidence type="ECO:0000259" key="12">
    <source>
        <dbReference type="SMART" id="SM00475"/>
    </source>
</evidence>
<evidence type="ECO:0000256" key="3">
    <source>
        <dbReference type="ARBA" id="ARBA00022695"/>
    </source>
</evidence>
<dbReference type="PROSITE" id="PS00447">
    <property type="entry name" value="DNA_POLYMERASE_A"/>
    <property type="match status" value="1"/>
</dbReference>
<keyword evidence="3 11" id="KW-0548">Nucleotidyltransferase</keyword>
<dbReference type="SMART" id="SM00475">
    <property type="entry name" value="53EXOc"/>
    <property type="match status" value="1"/>
</dbReference>
<dbReference type="SMART" id="SM00279">
    <property type="entry name" value="HhH2"/>
    <property type="match status" value="1"/>
</dbReference>
<organism evidence="14 15">
    <name type="scientific">Deinococcus piscis</name>
    <dbReference type="NCBI Taxonomy" id="394230"/>
    <lineage>
        <taxon>Bacteria</taxon>
        <taxon>Thermotogati</taxon>
        <taxon>Deinococcota</taxon>
        <taxon>Deinococci</taxon>
        <taxon>Deinococcales</taxon>
        <taxon>Deinococcaceae</taxon>
        <taxon>Deinococcus</taxon>
    </lineage>
</organism>
<dbReference type="SUPFAM" id="SSF88723">
    <property type="entry name" value="PIN domain-like"/>
    <property type="match status" value="1"/>
</dbReference>
<dbReference type="Gene3D" id="3.30.70.370">
    <property type="match status" value="1"/>
</dbReference>
<dbReference type="Pfam" id="PF01367">
    <property type="entry name" value="5_3_exonuc"/>
    <property type="match status" value="1"/>
</dbReference>
<dbReference type="NCBIfam" id="NF004397">
    <property type="entry name" value="PRK05755.1"/>
    <property type="match status" value="1"/>
</dbReference>
<dbReference type="Gene3D" id="3.40.50.1010">
    <property type="entry name" value="5'-nuclease"/>
    <property type="match status" value="1"/>
</dbReference>
<proteinExistence type="inferred from homology"/>
<feature type="domain" description="DNA-directed DNA polymerase family A palm" evidence="13">
    <location>
        <begin position="649"/>
        <end position="853"/>
    </location>
</feature>
<evidence type="ECO:0000256" key="5">
    <source>
        <dbReference type="ARBA" id="ARBA00022763"/>
    </source>
</evidence>
<protein>
    <recommendedName>
        <fullName evidence="10 11">DNA polymerase I</fullName>
        <ecNumber evidence="10 11">2.7.7.7</ecNumber>
    </recommendedName>
</protein>
<dbReference type="CDD" id="cd08637">
    <property type="entry name" value="DNA_pol_A_pol_I_C"/>
    <property type="match status" value="1"/>
</dbReference>
<dbReference type="InterPro" id="IPR002298">
    <property type="entry name" value="DNA_polymerase_A"/>
</dbReference>